<feature type="transmembrane region" description="Helical" evidence="2">
    <location>
        <begin position="163"/>
        <end position="181"/>
    </location>
</feature>
<dbReference type="InterPro" id="IPR027835">
    <property type="entry name" value="TMEM174"/>
</dbReference>
<feature type="non-terminal residue" evidence="3">
    <location>
        <position position="1"/>
    </location>
</feature>
<proteinExistence type="predicted"/>
<evidence type="ECO:0000256" key="1">
    <source>
        <dbReference type="SAM" id="MobiDB-lite"/>
    </source>
</evidence>
<feature type="transmembrane region" description="Helical" evidence="2">
    <location>
        <begin position="314"/>
        <end position="334"/>
    </location>
</feature>
<keyword evidence="4" id="KW-1185">Reference proteome</keyword>
<keyword evidence="2" id="KW-0472">Membrane</keyword>
<feature type="transmembrane region" description="Helical" evidence="2">
    <location>
        <begin position="57"/>
        <end position="77"/>
    </location>
</feature>
<evidence type="ECO:0000256" key="2">
    <source>
        <dbReference type="SAM" id="Phobius"/>
    </source>
</evidence>
<evidence type="ECO:0000313" key="3">
    <source>
        <dbReference type="EMBL" id="ETE69714.1"/>
    </source>
</evidence>
<accession>V8P566</accession>
<protein>
    <submittedName>
        <fullName evidence="3">Transmembrane protein</fullName>
    </submittedName>
</protein>
<feature type="transmembrane region" description="Helical" evidence="2">
    <location>
        <begin position="21"/>
        <end position="45"/>
    </location>
</feature>
<comment type="caution">
    <text evidence="3">The sequence shown here is derived from an EMBL/GenBank/DDBJ whole genome shotgun (WGS) entry which is preliminary data.</text>
</comment>
<dbReference type="Pfam" id="PF15029">
    <property type="entry name" value="TMEM174"/>
    <property type="match status" value="1"/>
</dbReference>
<evidence type="ECO:0000313" key="4">
    <source>
        <dbReference type="Proteomes" id="UP000018936"/>
    </source>
</evidence>
<dbReference type="Pfam" id="PF15471">
    <property type="entry name" value="TMEM171"/>
    <property type="match status" value="1"/>
</dbReference>
<reference evidence="3 4" key="1">
    <citation type="journal article" date="2013" name="Proc. Natl. Acad. Sci. U.S.A.">
        <title>The king cobra genome reveals dynamic gene evolution and adaptation in the snake venom system.</title>
        <authorList>
            <person name="Vonk F.J."/>
            <person name="Casewell N.R."/>
            <person name="Henkel C.V."/>
            <person name="Heimberg A.M."/>
            <person name="Jansen H.J."/>
            <person name="McCleary R.J."/>
            <person name="Kerkkamp H.M."/>
            <person name="Vos R.A."/>
            <person name="Guerreiro I."/>
            <person name="Calvete J.J."/>
            <person name="Wuster W."/>
            <person name="Woods A.E."/>
            <person name="Logan J.M."/>
            <person name="Harrison R.A."/>
            <person name="Castoe T.A."/>
            <person name="de Koning A.P."/>
            <person name="Pollock D.D."/>
            <person name="Yandell M."/>
            <person name="Calderon D."/>
            <person name="Renjifo C."/>
            <person name="Currier R.B."/>
            <person name="Salgado D."/>
            <person name="Pla D."/>
            <person name="Sanz L."/>
            <person name="Hyder A.S."/>
            <person name="Ribeiro J.M."/>
            <person name="Arntzen J.W."/>
            <person name="van den Thillart G.E."/>
            <person name="Boetzer M."/>
            <person name="Pirovano W."/>
            <person name="Dirks R.P."/>
            <person name="Spaink H.P."/>
            <person name="Duboule D."/>
            <person name="McGlinn E."/>
            <person name="Kini R.M."/>
            <person name="Richardson M.K."/>
        </authorList>
    </citation>
    <scope>NUCLEOTIDE SEQUENCE</scope>
    <source>
        <tissue evidence="3">Blood</tissue>
    </source>
</reference>
<dbReference type="Proteomes" id="UP000018936">
    <property type="component" value="Unassembled WGS sequence"/>
</dbReference>
<name>V8P566_OPHHA</name>
<feature type="region of interest" description="Disordered" evidence="1">
    <location>
        <begin position="282"/>
        <end position="306"/>
    </location>
</feature>
<sequence length="466" mass="51231">MYSVPRSLSGMEGDNGHPRKFISFLFVFGITLLCAGFLLSMFVLQTCPSGAFGDCKGAFKIIGPLLAVVGLVCIILAQSRAKDYLRDVQLQDDQVYGFVFCRGNCQFAQFLVFGFLFLTSGMLISVLGIWIPGCSPGWRYQQFNHSNTSGIELQDCGFHSVQTMGPLIVLIGLCFFVIAHIKKKQNLNLIQESSVSEEQLNSESFQVTVGDTVMVFPPPPPPYFSDCSPQTITPSLVANELILNENPPPYHSIFINWPSRHEILKAISELVSCVMEQNHNTAEDTSTNGFPVSPCQPNHSENPASGDDKAGTTLLFSGIFLGVIGITFTVIGWVKYEDVIHFEWTRLLGPTLLFMSVTFLLIAVCKFKIFSCNSCNQNEESPYNGLYTGIRQTTILHGAAIVPYLPSPTHSANLQQLLSHSEFLPGSTSIISDLNHPHSDNVTPMGSSAFSEDNYSAYLTVDTISE</sequence>
<feature type="non-terminal residue" evidence="3">
    <location>
        <position position="466"/>
    </location>
</feature>
<dbReference type="PANTHER" id="PTHR31617:SF0">
    <property type="entry name" value="TRANSMEMBRANE PROTEIN 171"/>
    <property type="match status" value="1"/>
</dbReference>
<dbReference type="EMBL" id="AZIM01000709">
    <property type="protein sequence ID" value="ETE69714.1"/>
    <property type="molecule type" value="Genomic_DNA"/>
</dbReference>
<dbReference type="AlphaFoldDB" id="V8P566"/>
<dbReference type="OrthoDB" id="9940935at2759"/>
<feature type="compositionally biased region" description="Polar residues" evidence="1">
    <location>
        <begin position="282"/>
        <end position="303"/>
    </location>
</feature>
<keyword evidence="2" id="KW-1133">Transmembrane helix</keyword>
<organism evidence="3 4">
    <name type="scientific">Ophiophagus hannah</name>
    <name type="common">King cobra</name>
    <name type="synonym">Naja hannah</name>
    <dbReference type="NCBI Taxonomy" id="8665"/>
    <lineage>
        <taxon>Eukaryota</taxon>
        <taxon>Metazoa</taxon>
        <taxon>Chordata</taxon>
        <taxon>Craniata</taxon>
        <taxon>Vertebrata</taxon>
        <taxon>Euteleostomi</taxon>
        <taxon>Lepidosauria</taxon>
        <taxon>Squamata</taxon>
        <taxon>Bifurcata</taxon>
        <taxon>Unidentata</taxon>
        <taxon>Episquamata</taxon>
        <taxon>Toxicofera</taxon>
        <taxon>Serpentes</taxon>
        <taxon>Colubroidea</taxon>
        <taxon>Elapidae</taxon>
        <taxon>Elapinae</taxon>
        <taxon>Ophiophagus</taxon>
    </lineage>
</organism>
<dbReference type="InterPro" id="IPR029173">
    <property type="entry name" value="TMEM171"/>
</dbReference>
<feature type="transmembrane region" description="Helical" evidence="2">
    <location>
        <begin position="110"/>
        <end position="131"/>
    </location>
</feature>
<dbReference type="PANTHER" id="PTHR31617">
    <property type="entry name" value="TRANSMEMBRANE PROTEIN 171"/>
    <property type="match status" value="1"/>
</dbReference>
<feature type="transmembrane region" description="Helical" evidence="2">
    <location>
        <begin position="346"/>
        <end position="364"/>
    </location>
</feature>
<gene>
    <name evidence="3" type="primary">TMEM171</name>
    <name evidence="3" type="ORF">L345_04479</name>
</gene>
<keyword evidence="2 3" id="KW-0812">Transmembrane</keyword>